<feature type="compositionally biased region" description="Basic residues" evidence="1">
    <location>
        <begin position="1"/>
        <end position="19"/>
    </location>
</feature>
<reference evidence="2" key="2">
    <citation type="submission" date="2021-04" db="EMBL/GenBank/DDBJ databases">
        <authorList>
            <person name="Gilroy R."/>
        </authorList>
    </citation>
    <scope>NUCLEOTIDE SEQUENCE</scope>
    <source>
        <strain evidence="2">26628</strain>
    </source>
</reference>
<comment type="caution">
    <text evidence="2">The sequence shown here is derived from an EMBL/GenBank/DDBJ whole genome shotgun (WGS) entry which is preliminary data.</text>
</comment>
<feature type="compositionally biased region" description="Low complexity" evidence="1">
    <location>
        <begin position="22"/>
        <end position="31"/>
    </location>
</feature>
<reference evidence="2" key="1">
    <citation type="journal article" date="2021" name="PeerJ">
        <title>Extensive microbial diversity within the chicken gut microbiome revealed by metagenomics and culture.</title>
        <authorList>
            <person name="Gilroy R."/>
            <person name="Ravi A."/>
            <person name="Getino M."/>
            <person name="Pursley I."/>
            <person name="Horton D.L."/>
            <person name="Alikhan N.F."/>
            <person name="Baker D."/>
            <person name="Gharbi K."/>
            <person name="Hall N."/>
            <person name="Watson M."/>
            <person name="Adriaenssens E.M."/>
            <person name="Foster-Nyarko E."/>
            <person name="Jarju S."/>
            <person name="Secka A."/>
            <person name="Antonio M."/>
            <person name="Oren A."/>
            <person name="Chaudhuri R.R."/>
            <person name="La Ragione R."/>
            <person name="Hildebrand F."/>
            <person name="Pallen M.J."/>
        </authorList>
    </citation>
    <scope>NUCLEOTIDE SEQUENCE</scope>
    <source>
        <strain evidence="2">26628</strain>
    </source>
</reference>
<accession>A0A9D1VTQ3</accession>
<dbReference type="Proteomes" id="UP000824249">
    <property type="component" value="Unassembled WGS sequence"/>
</dbReference>
<organism evidence="2 3">
    <name type="scientific">Candidatus Borkfalkia faecigallinarum</name>
    <dbReference type="NCBI Taxonomy" id="2838509"/>
    <lineage>
        <taxon>Bacteria</taxon>
        <taxon>Bacillati</taxon>
        <taxon>Bacillota</taxon>
        <taxon>Clostridia</taxon>
        <taxon>Christensenellales</taxon>
        <taxon>Christensenellaceae</taxon>
        <taxon>Candidatus Borkfalkia</taxon>
    </lineage>
</organism>
<protein>
    <submittedName>
        <fullName evidence="2">Uncharacterized protein</fullName>
    </submittedName>
</protein>
<feature type="region of interest" description="Disordered" evidence="1">
    <location>
        <begin position="1"/>
        <end position="54"/>
    </location>
</feature>
<name>A0A9D1VTQ3_9FIRM</name>
<dbReference type="AlphaFoldDB" id="A0A9D1VTQ3"/>
<proteinExistence type="predicted"/>
<evidence type="ECO:0000256" key="1">
    <source>
        <dbReference type="SAM" id="MobiDB-lite"/>
    </source>
</evidence>
<gene>
    <name evidence="2" type="ORF">H9737_03690</name>
</gene>
<sequence length="72" mass="8015">MKKVKYASARAGKRGKRDKNRAGGAKNRAGGTKIARRGGSIFQNAAKGKKRTKDKISFQTEERIIEINFFLC</sequence>
<dbReference type="EMBL" id="DXFD01000057">
    <property type="protein sequence ID" value="HIX46776.1"/>
    <property type="molecule type" value="Genomic_DNA"/>
</dbReference>
<evidence type="ECO:0000313" key="2">
    <source>
        <dbReference type="EMBL" id="HIX46776.1"/>
    </source>
</evidence>
<evidence type="ECO:0000313" key="3">
    <source>
        <dbReference type="Proteomes" id="UP000824249"/>
    </source>
</evidence>